<proteinExistence type="predicted"/>
<feature type="compositionally biased region" description="Basic residues" evidence="1">
    <location>
        <begin position="251"/>
        <end position="271"/>
    </location>
</feature>
<dbReference type="Proteomes" id="UP001165122">
    <property type="component" value="Unassembled WGS sequence"/>
</dbReference>
<feature type="compositionally biased region" description="Basic residues" evidence="1">
    <location>
        <begin position="129"/>
        <end position="141"/>
    </location>
</feature>
<accession>A0A9W7C1I7</accession>
<evidence type="ECO:0000256" key="1">
    <source>
        <dbReference type="SAM" id="MobiDB-lite"/>
    </source>
</evidence>
<name>A0A9W7C1I7_9STRA</name>
<keyword evidence="3" id="KW-1185">Reference proteome</keyword>
<comment type="caution">
    <text evidence="2">The sequence shown here is derived from an EMBL/GenBank/DDBJ whole genome shotgun (WGS) entry which is preliminary data.</text>
</comment>
<feature type="region of interest" description="Disordered" evidence="1">
    <location>
        <begin position="216"/>
        <end position="296"/>
    </location>
</feature>
<dbReference type="OrthoDB" id="10614169at2759"/>
<gene>
    <name evidence="2" type="ORF">TrLO_g11338</name>
</gene>
<feature type="region of interest" description="Disordered" evidence="1">
    <location>
        <begin position="127"/>
        <end position="171"/>
    </location>
</feature>
<protein>
    <submittedName>
        <fullName evidence="2">Uncharacterized protein</fullName>
    </submittedName>
</protein>
<organism evidence="2 3">
    <name type="scientific">Triparma laevis f. longispina</name>
    <dbReference type="NCBI Taxonomy" id="1714387"/>
    <lineage>
        <taxon>Eukaryota</taxon>
        <taxon>Sar</taxon>
        <taxon>Stramenopiles</taxon>
        <taxon>Ochrophyta</taxon>
        <taxon>Bolidophyceae</taxon>
        <taxon>Parmales</taxon>
        <taxon>Triparmaceae</taxon>
        <taxon>Triparma</taxon>
    </lineage>
</organism>
<evidence type="ECO:0000313" key="2">
    <source>
        <dbReference type="EMBL" id="GMI00267.1"/>
    </source>
</evidence>
<dbReference type="AlphaFoldDB" id="A0A9W7C1I7"/>
<dbReference type="EMBL" id="BRXW01000021">
    <property type="protein sequence ID" value="GMI00267.1"/>
    <property type="molecule type" value="Genomic_DNA"/>
</dbReference>
<reference evidence="3" key="1">
    <citation type="journal article" date="2023" name="Commun. Biol.">
        <title>Genome analysis of Parmales, the sister group of diatoms, reveals the evolutionary specialization of diatoms from phago-mixotrophs to photoautotrophs.</title>
        <authorList>
            <person name="Ban H."/>
            <person name="Sato S."/>
            <person name="Yoshikawa S."/>
            <person name="Yamada K."/>
            <person name="Nakamura Y."/>
            <person name="Ichinomiya M."/>
            <person name="Sato N."/>
            <person name="Blanc-Mathieu R."/>
            <person name="Endo H."/>
            <person name="Kuwata A."/>
            <person name="Ogata H."/>
        </authorList>
    </citation>
    <scope>NUCLEOTIDE SEQUENCE [LARGE SCALE GENOMIC DNA]</scope>
    <source>
        <strain evidence="3">NIES 3700</strain>
    </source>
</reference>
<evidence type="ECO:0000313" key="3">
    <source>
        <dbReference type="Proteomes" id="UP001165122"/>
    </source>
</evidence>
<sequence length="309" mass="34023">MKRDFNPGFNEICTFDIFEAKAATGPYTKAGPDRTSPSNQLLTLFDAETGQDLLNKRVLVLYPRLAPPNKTFHAQVIGIGPTKTPTLRIKYESDGSEENVVRARIVEILEESFVNIDDEFNEGDLAAGAKKKRGRKGRVAQKRKEQQHLKSPPPSATVATSPPSKKTTYAPLAGSPLISASVSSRSLACQVDYAETREARDRKNFNDRCIEPVKVKKKKPVKPEAKKKPGCPAQKRPLPQSTPDPAPATSPKRKSKPKATSKPKPKPKTTRKPLATLFANSPNPQPQPRPKRNASALATLMLSEERIIF</sequence>